<organism evidence="2 3">
    <name type="scientific">Dryococelus australis</name>
    <dbReference type="NCBI Taxonomy" id="614101"/>
    <lineage>
        <taxon>Eukaryota</taxon>
        <taxon>Metazoa</taxon>
        <taxon>Ecdysozoa</taxon>
        <taxon>Arthropoda</taxon>
        <taxon>Hexapoda</taxon>
        <taxon>Insecta</taxon>
        <taxon>Pterygota</taxon>
        <taxon>Neoptera</taxon>
        <taxon>Polyneoptera</taxon>
        <taxon>Phasmatodea</taxon>
        <taxon>Verophasmatodea</taxon>
        <taxon>Anareolatae</taxon>
        <taxon>Phasmatidae</taxon>
        <taxon>Eurycanthinae</taxon>
        <taxon>Dryococelus</taxon>
    </lineage>
</organism>
<evidence type="ECO:0000256" key="1">
    <source>
        <dbReference type="SAM" id="MobiDB-lite"/>
    </source>
</evidence>
<comment type="caution">
    <text evidence="2">The sequence shown here is derived from an EMBL/GenBank/DDBJ whole genome shotgun (WGS) entry which is preliminary data.</text>
</comment>
<gene>
    <name evidence="2" type="ORF">PR048_007509</name>
</gene>
<feature type="region of interest" description="Disordered" evidence="1">
    <location>
        <begin position="363"/>
        <end position="390"/>
    </location>
</feature>
<keyword evidence="3" id="KW-1185">Reference proteome</keyword>
<evidence type="ECO:0000313" key="3">
    <source>
        <dbReference type="Proteomes" id="UP001159363"/>
    </source>
</evidence>
<protein>
    <submittedName>
        <fullName evidence="2">Uncharacterized protein</fullName>
    </submittedName>
</protein>
<dbReference type="Proteomes" id="UP001159363">
    <property type="component" value="Chromosome 3"/>
</dbReference>
<dbReference type="EMBL" id="JARBHB010000003">
    <property type="protein sequence ID" value="KAJ8888024.1"/>
    <property type="molecule type" value="Genomic_DNA"/>
</dbReference>
<evidence type="ECO:0000313" key="2">
    <source>
        <dbReference type="EMBL" id="KAJ8888024.1"/>
    </source>
</evidence>
<sequence>MRPAEKHGSDKDDTGTHISCSIAAKCKTLDCCAVFLSQRPTRLPRATGFNPGGSLPDFRMWESCRTMPLVGGFSRKSPVPPPPPNSGADPYSPNFTLIGSQDLAVKSLPNFFAHLVQDKRSSHMHCILFYFHGYQPPCCSYWKPRKRKTRMAGCNASEDYYYCNNISGVYEVRVTASSPVGADITTGIMQSLALRGDGALAARASVTLIVCSPANTHHAVASQTQGPFLEPRAANQGQSKGPLFHFVSTLQRDRPTSSLVYAFNEARRGGHIESVVPTCRRITFSLPTHGAAVTGPSACARATLAFLPSLLAGKGTPWGTHFPRRCVERRVRALCEYAVTFPRHPQHHSLSYTSLSAPQQTQGSYESLPIKADSQPSAATVSRTSVRRSRGRGDVLGRLFASHLGEPGSTPGGAIPVYRHVGILQDDAVVRRVFLGDLPFPPPSRIPALLHSRFASPSSALKTSMLTRSAGRGLSEATTFPSHARSPQVTQLSLSLLSVGTTRVTHEWNTRTAQFARSLQERASRRAVRYLYALLRPQS</sequence>
<reference evidence="2 3" key="1">
    <citation type="submission" date="2023-02" db="EMBL/GenBank/DDBJ databases">
        <title>LHISI_Scaffold_Assembly.</title>
        <authorList>
            <person name="Stuart O.P."/>
            <person name="Cleave R."/>
            <person name="Magrath M.J.L."/>
            <person name="Mikheyev A.S."/>
        </authorList>
    </citation>
    <scope>NUCLEOTIDE SEQUENCE [LARGE SCALE GENOMIC DNA]</scope>
    <source>
        <strain evidence="2">Daus_M_001</strain>
        <tissue evidence="2">Leg muscle</tissue>
    </source>
</reference>
<proteinExistence type="predicted"/>
<name>A0ABQ9HVC4_9NEOP</name>
<accession>A0ABQ9HVC4</accession>